<dbReference type="CDD" id="cd06267">
    <property type="entry name" value="PBP1_LacI_sugar_binding-like"/>
    <property type="match status" value="1"/>
</dbReference>
<dbReference type="SUPFAM" id="SSF53822">
    <property type="entry name" value="Periplasmic binding protein-like I"/>
    <property type="match status" value="1"/>
</dbReference>
<dbReference type="AlphaFoldDB" id="A0A5J6L1A8"/>
<reference evidence="7" key="1">
    <citation type="submission" date="2019-09" db="EMBL/GenBank/DDBJ databases">
        <title>Mumia zhuanghuii sp. nov. isolated from the intestinal contents of plateau pika (Ochotona curzoniae) in the Qinghai-Tibet plateau of China.</title>
        <authorList>
            <person name="Tian Z."/>
        </authorList>
    </citation>
    <scope>NUCLEOTIDE SEQUENCE [LARGE SCALE GENOMIC DNA]</scope>
    <source>
        <strain evidence="7">L-031</strain>
    </source>
</reference>
<dbReference type="InterPro" id="IPR000843">
    <property type="entry name" value="HTH_LacI"/>
</dbReference>
<evidence type="ECO:0000259" key="5">
    <source>
        <dbReference type="PROSITE" id="PS50932"/>
    </source>
</evidence>
<dbReference type="Gene3D" id="1.10.260.40">
    <property type="entry name" value="lambda repressor-like DNA-binding domains"/>
    <property type="match status" value="1"/>
</dbReference>
<dbReference type="PROSITE" id="PS50932">
    <property type="entry name" value="HTH_LACI_2"/>
    <property type="match status" value="1"/>
</dbReference>
<proteinExistence type="predicted"/>
<evidence type="ECO:0000256" key="3">
    <source>
        <dbReference type="ARBA" id="ARBA00023163"/>
    </source>
</evidence>
<dbReference type="InterPro" id="IPR010982">
    <property type="entry name" value="Lambda_DNA-bd_dom_sf"/>
</dbReference>
<organism evidence="6 7">
    <name type="scientific">Microbacterium lushaniae</name>
    <dbReference type="NCBI Taxonomy" id="2614639"/>
    <lineage>
        <taxon>Bacteria</taxon>
        <taxon>Bacillati</taxon>
        <taxon>Actinomycetota</taxon>
        <taxon>Actinomycetes</taxon>
        <taxon>Micrococcales</taxon>
        <taxon>Microbacteriaceae</taxon>
        <taxon>Microbacterium</taxon>
    </lineage>
</organism>
<dbReference type="PANTHER" id="PTHR30146">
    <property type="entry name" value="LACI-RELATED TRANSCRIPTIONAL REPRESSOR"/>
    <property type="match status" value="1"/>
</dbReference>
<keyword evidence="3" id="KW-0804">Transcription</keyword>
<dbReference type="RefSeq" id="WP_150923860.1">
    <property type="nucleotide sequence ID" value="NZ_CP044232.1"/>
</dbReference>
<feature type="domain" description="HTH lacI-type" evidence="5">
    <location>
        <begin position="29"/>
        <end position="84"/>
    </location>
</feature>
<dbReference type="InterPro" id="IPR046335">
    <property type="entry name" value="LacI/GalR-like_sensor"/>
</dbReference>
<dbReference type="KEGG" id="mlz:F6J85_03590"/>
<keyword evidence="1" id="KW-0805">Transcription regulation</keyword>
<sequence length="356" mass="37928">MAAAGCAASSIGSDRAEEPWVRPDKPRRPTVADVAQRAGTSTAVVSYVLNDGPRPVSESTRSRVLAAIDELAYRPSRSARTLRSRHSQFIGLVMPGTIDPYYVELSLPIEQAAARRGHLVMIANSDFDPAQEVAITSALIDEGVPGIAIAGLGASPSLARLIEASDVRVVFVHHRPEGYTGPLVAVDDRRWARHAVEHLIGHGHTRIACLGHHDDDGPVGARVSGWRDALSAAGLAHGDELIIRSGVDRLSASAAAEHWLKERADVTAVFAATDELAFGLMHRAGVLGIAIPSELAVFGFDGVSAAATSVPELSTIVEPFADIGERVAALLFEERDDPKDHQLECRPVYRASCGCR</sequence>
<protein>
    <submittedName>
        <fullName evidence="6">LacI family transcriptional regulator</fullName>
    </submittedName>
</protein>
<keyword evidence="2" id="KW-0238">DNA-binding</keyword>
<dbReference type="EMBL" id="CP044232">
    <property type="protein sequence ID" value="QEW02269.1"/>
    <property type="molecule type" value="Genomic_DNA"/>
</dbReference>
<dbReference type="Gene3D" id="3.40.50.2300">
    <property type="match status" value="2"/>
</dbReference>
<evidence type="ECO:0000256" key="4">
    <source>
        <dbReference type="SAM" id="MobiDB-lite"/>
    </source>
</evidence>
<keyword evidence="7" id="KW-1185">Reference proteome</keyword>
<feature type="compositionally biased region" description="Basic and acidic residues" evidence="4">
    <location>
        <begin position="14"/>
        <end position="27"/>
    </location>
</feature>
<dbReference type="GO" id="GO:0000976">
    <property type="term" value="F:transcription cis-regulatory region binding"/>
    <property type="evidence" value="ECO:0007669"/>
    <property type="project" value="TreeGrafter"/>
</dbReference>
<dbReference type="Pfam" id="PF13377">
    <property type="entry name" value="Peripla_BP_3"/>
    <property type="match status" value="1"/>
</dbReference>
<dbReference type="InterPro" id="IPR028082">
    <property type="entry name" value="Peripla_BP_I"/>
</dbReference>
<feature type="region of interest" description="Disordered" evidence="4">
    <location>
        <begin position="1"/>
        <end position="35"/>
    </location>
</feature>
<evidence type="ECO:0000256" key="2">
    <source>
        <dbReference type="ARBA" id="ARBA00023125"/>
    </source>
</evidence>
<dbReference type="SMART" id="SM00354">
    <property type="entry name" value="HTH_LACI"/>
    <property type="match status" value="1"/>
</dbReference>
<evidence type="ECO:0000256" key="1">
    <source>
        <dbReference type="ARBA" id="ARBA00023015"/>
    </source>
</evidence>
<dbReference type="Proteomes" id="UP000325516">
    <property type="component" value="Chromosome"/>
</dbReference>
<gene>
    <name evidence="6" type="ORF">F6J85_03590</name>
</gene>
<feature type="compositionally biased region" description="Low complexity" evidence="4">
    <location>
        <begin position="1"/>
        <end position="13"/>
    </location>
</feature>
<evidence type="ECO:0000313" key="7">
    <source>
        <dbReference type="Proteomes" id="UP000325516"/>
    </source>
</evidence>
<dbReference type="PANTHER" id="PTHR30146:SF109">
    <property type="entry name" value="HTH-TYPE TRANSCRIPTIONAL REGULATOR GALS"/>
    <property type="match status" value="1"/>
</dbReference>
<accession>A0A5J6L1A8</accession>
<dbReference type="GO" id="GO:0003700">
    <property type="term" value="F:DNA-binding transcription factor activity"/>
    <property type="evidence" value="ECO:0007669"/>
    <property type="project" value="TreeGrafter"/>
</dbReference>
<evidence type="ECO:0000313" key="6">
    <source>
        <dbReference type="EMBL" id="QEW02269.1"/>
    </source>
</evidence>
<name>A0A5J6L1A8_9MICO</name>
<dbReference type="SUPFAM" id="SSF47413">
    <property type="entry name" value="lambda repressor-like DNA-binding domains"/>
    <property type="match status" value="1"/>
</dbReference>
<dbReference type="Pfam" id="PF00356">
    <property type="entry name" value="LacI"/>
    <property type="match status" value="1"/>
</dbReference>
<dbReference type="CDD" id="cd01392">
    <property type="entry name" value="HTH_LacI"/>
    <property type="match status" value="1"/>
</dbReference>